<sequence length="694" mass="75276">MTRADDVKYLDRFVKDLWPLATDVIGADVTHEAVADSSDELPGPFRLSRSRTRLDLSAPPAFRPDGSAGVKLHIPDSGVNTLETRIAYLRPRPRITVELGLELAISPDAEPKLDVDMNVDTNRRGSFWDALLNWMDEVREGFEEGDLRDELVFFSSARYDRDAVPDIPEAELVFPDRELLEDGINLVFVPDGFSSDDLEQFDELVEQCRDRLLAAADDHANEPFHSFKTALHFWTIKPEQTPDGDHVVGSYTRGGSERVALANLARLAAIGRVAEQAWPGPTILTFVANADADHFPNGPPRAMALGNLILQPVRADYADVFLHELGHTPLGRLGDEYVESGRGDVEYQGQPRAVPNLTSDSDLDKWERWQGASGKLPEWDTRPIEGFEGGGYFGEGVWRPAEDCVMESSPVTAPFCAVCREALTNGIRDALPQGQLLFAVERDSGESGHAHLDADEASEAGEDIVVPAGGPSEVRLSLIAATLPEPWEVSAELDGNGELRTRRDHRGALGRPNPWTTLELSAHPGDRLEVSIASACPFTPWDELPSHTVEFIFVPDPDSVEPPTTPTDVEATQSSIGPPGTSQGASLTATAEDPNGQDLKLQFEVVRAQDSFTGGVTEETDWLDGPKATASTGYRTPLEGVFQARARARNRSGRTSGWSEGVRFTLEAQRPGGGGPGGGGGVRPPGGGRPPQTP</sequence>
<dbReference type="KEGG" id="erz:ER308_11385"/>
<dbReference type="OrthoDB" id="127762at2"/>
<gene>
    <name evidence="2" type="ORF">ER308_11385</name>
</gene>
<keyword evidence="3" id="KW-1185">Reference proteome</keyword>
<dbReference type="InterPro" id="IPR024079">
    <property type="entry name" value="MetalloPept_cat_dom_sf"/>
</dbReference>
<feature type="region of interest" description="Disordered" evidence="1">
    <location>
        <begin position="647"/>
        <end position="694"/>
    </location>
</feature>
<organism evidence="2 3">
    <name type="scientific">Egibacter rhizosphaerae</name>
    <dbReference type="NCBI Taxonomy" id="1670831"/>
    <lineage>
        <taxon>Bacteria</taxon>
        <taxon>Bacillati</taxon>
        <taxon>Actinomycetota</taxon>
        <taxon>Nitriliruptoria</taxon>
        <taxon>Egibacterales</taxon>
        <taxon>Egibacteraceae</taxon>
        <taxon>Egibacter</taxon>
    </lineage>
</organism>
<dbReference type="AlphaFoldDB" id="A0A411YG32"/>
<dbReference type="RefSeq" id="WP_131155104.1">
    <property type="nucleotide sequence ID" value="NZ_CP036402.1"/>
</dbReference>
<evidence type="ECO:0000313" key="3">
    <source>
        <dbReference type="Proteomes" id="UP000291469"/>
    </source>
</evidence>
<dbReference type="EMBL" id="CP036402">
    <property type="protein sequence ID" value="QBI20107.1"/>
    <property type="molecule type" value="Genomic_DNA"/>
</dbReference>
<name>A0A411YG32_9ACTN</name>
<feature type="compositionally biased region" description="Gly residues" evidence="1">
    <location>
        <begin position="671"/>
        <end position="686"/>
    </location>
</feature>
<reference evidence="2 3" key="1">
    <citation type="submission" date="2019-01" db="EMBL/GenBank/DDBJ databases">
        <title>Egibacter rhizosphaerae EGI 80759T.</title>
        <authorList>
            <person name="Chen D.-D."/>
            <person name="Tian Y."/>
            <person name="Jiao J.-Y."/>
            <person name="Zhang X.-T."/>
            <person name="Zhang Y.-G."/>
            <person name="Zhang Y."/>
            <person name="Xiao M."/>
            <person name="Shu W.-S."/>
            <person name="Li W.-J."/>
        </authorList>
    </citation>
    <scope>NUCLEOTIDE SEQUENCE [LARGE SCALE GENOMIC DNA]</scope>
    <source>
        <strain evidence="2 3">EGI 80759</strain>
    </source>
</reference>
<dbReference type="Gene3D" id="3.40.390.10">
    <property type="entry name" value="Collagenase (Catalytic Domain)"/>
    <property type="match status" value="1"/>
</dbReference>
<dbReference type="Pfam" id="PF09471">
    <property type="entry name" value="Peptidase_M64"/>
    <property type="match status" value="1"/>
</dbReference>
<protein>
    <submittedName>
        <fullName evidence="2">Uncharacterized protein</fullName>
    </submittedName>
</protein>
<dbReference type="InterPro" id="IPR019026">
    <property type="entry name" value="Peptidase_M64_IgA"/>
</dbReference>
<evidence type="ECO:0000313" key="2">
    <source>
        <dbReference type="EMBL" id="QBI20107.1"/>
    </source>
</evidence>
<evidence type="ECO:0000256" key="1">
    <source>
        <dbReference type="SAM" id="MobiDB-lite"/>
    </source>
</evidence>
<accession>A0A411YG32</accession>
<dbReference type="GO" id="GO:0008237">
    <property type="term" value="F:metallopeptidase activity"/>
    <property type="evidence" value="ECO:0007669"/>
    <property type="project" value="InterPro"/>
</dbReference>
<dbReference type="Proteomes" id="UP000291469">
    <property type="component" value="Chromosome"/>
</dbReference>
<feature type="region of interest" description="Disordered" evidence="1">
    <location>
        <begin position="556"/>
        <end position="595"/>
    </location>
</feature>
<proteinExistence type="predicted"/>
<feature type="compositionally biased region" description="Polar residues" evidence="1">
    <location>
        <begin position="566"/>
        <end position="589"/>
    </location>
</feature>